<comment type="caution">
    <text evidence="1">The sequence shown here is derived from an EMBL/GenBank/DDBJ whole genome shotgun (WGS) entry which is preliminary data.</text>
</comment>
<gene>
    <name evidence="1" type="ORF">LTS18_012774</name>
</gene>
<name>A0ACC3DW14_9PEZI</name>
<sequence length="79" mass="8984">MDEDRANRLAKSLPHIEVHHGSEFASTHDVIWYMRGARAEKRRHEEDVPSAGAAADTLHKRPTVRANKRKDVSALLELM</sequence>
<organism evidence="1 2">
    <name type="scientific">Coniosporium uncinatum</name>
    <dbReference type="NCBI Taxonomy" id="93489"/>
    <lineage>
        <taxon>Eukaryota</taxon>
        <taxon>Fungi</taxon>
        <taxon>Dikarya</taxon>
        <taxon>Ascomycota</taxon>
        <taxon>Pezizomycotina</taxon>
        <taxon>Dothideomycetes</taxon>
        <taxon>Dothideomycetes incertae sedis</taxon>
        <taxon>Coniosporium</taxon>
    </lineage>
</organism>
<accession>A0ACC3DW14</accession>
<keyword evidence="2" id="KW-1185">Reference proteome</keyword>
<protein>
    <submittedName>
        <fullName evidence="1">Uncharacterized protein</fullName>
    </submittedName>
</protein>
<reference evidence="1" key="1">
    <citation type="submission" date="2024-09" db="EMBL/GenBank/DDBJ databases">
        <title>Black Yeasts Isolated from many extreme environments.</title>
        <authorList>
            <person name="Coleine C."/>
            <person name="Stajich J.E."/>
            <person name="Selbmann L."/>
        </authorList>
    </citation>
    <scope>NUCLEOTIDE SEQUENCE</scope>
    <source>
        <strain evidence="1">CCFEE 5737</strain>
    </source>
</reference>
<dbReference type="EMBL" id="JAWDJW010000387">
    <property type="protein sequence ID" value="KAK3080829.1"/>
    <property type="molecule type" value="Genomic_DNA"/>
</dbReference>
<proteinExistence type="predicted"/>
<dbReference type="Proteomes" id="UP001186974">
    <property type="component" value="Unassembled WGS sequence"/>
</dbReference>
<evidence type="ECO:0000313" key="2">
    <source>
        <dbReference type="Proteomes" id="UP001186974"/>
    </source>
</evidence>
<evidence type="ECO:0000313" key="1">
    <source>
        <dbReference type="EMBL" id="KAK3080829.1"/>
    </source>
</evidence>